<keyword evidence="1 4" id="KW-0808">Transferase</keyword>
<feature type="domain" description="N-acetyltransferase" evidence="3">
    <location>
        <begin position="5"/>
        <end position="145"/>
    </location>
</feature>
<proteinExistence type="predicted"/>
<dbReference type="PANTHER" id="PTHR43800">
    <property type="entry name" value="PEPTIDYL-LYSINE N-ACETYLTRANSFERASE YJAB"/>
    <property type="match status" value="1"/>
</dbReference>
<reference evidence="4 5" key="1">
    <citation type="submission" date="2017-07" db="EMBL/GenBank/DDBJ databases">
        <title>Draft sequence of Rhodococcus enclensis 23b-28.</title>
        <authorList>
            <person name="Besaury L."/>
            <person name="Sancelme M."/>
            <person name="Amato P."/>
            <person name="Lallement A."/>
            <person name="Delort A.-M."/>
        </authorList>
    </citation>
    <scope>NUCLEOTIDE SEQUENCE [LARGE SCALE GENOMIC DNA]</scope>
    <source>
        <strain evidence="4 5">23b-28</strain>
    </source>
</reference>
<dbReference type="InterPro" id="IPR016181">
    <property type="entry name" value="Acyl_CoA_acyltransferase"/>
</dbReference>
<keyword evidence="2" id="KW-0012">Acyltransferase</keyword>
<dbReference type="SUPFAM" id="SSF55729">
    <property type="entry name" value="Acyl-CoA N-acyltransferases (Nat)"/>
    <property type="match status" value="1"/>
</dbReference>
<name>A0A2A5JI59_RHOSG</name>
<sequence>MNQDLIIRRYLPSDEDVVVDLWSRAAREAHPFLAGEGTGEREQKMREVYLIQADNWVAEHNSAVVGLLGMIGSEIGGLFVAPASQGLGVGRALVEHATTMHGEVTLEVYTLNDRARRFYALMEFEEEGRRHDAETNHELITLRRAGRGSSLSQA</sequence>
<dbReference type="GO" id="GO:0016747">
    <property type="term" value="F:acyltransferase activity, transferring groups other than amino-acyl groups"/>
    <property type="evidence" value="ECO:0007669"/>
    <property type="project" value="InterPro"/>
</dbReference>
<protein>
    <submittedName>
        <fullName evidence="4">GNAT family N-acetyltransferase</fullName>
    </submittedName>
</protein>
<dbReference type="CDD" id="cd04301">
    <property type="entry name" value="NAT_SF"/>
    <property type="match status" value="1"/>
</dbReference>
<dbReference type="RefSeq" id="WP_099696860.1">
    <property type="nucleotide sequence ID" value="NZ_CP117176.1"/>
</dbReference>
<evidence type="ECO:0000259" key="3">
    <source>
        <dbReference type="PROSITE" id="PS51186"/>
    </source>
</evidence>
<dbReference type="AlphaFoldDB" id="A0A2A5JI59"/>
<organism evidence="4 5">
    <name type="scientific">Rhodococcus qingshengii</name>
    <dbReference type="NCBI Taxonomy" id="334542"/>
    <lineage>
        <taxon>Bacteria</taxon>
        <taxon>Bacillati</taxon>
        <taxon>Actinomycetota</taxon>
        <taxon>Actinomycetes</taxon>
        <taxon>Mycobacteriales</taxon>
        <taxon>Nocardiaceae</taxon>
        <taxon>Rhodococcus</taxon>
        <taxon>Rhodococcus erythropolis group</taxon>
    </lineage>
</organism>
<dbReference type="Pfam" id="PF13508">
    <property type="entry name" value="Acetyltransf_7"/>
    <property type="match status" value="1"/>
</dbReference>
<dbReference type="Proteomes" id="UP000230886">
    <property type="component" value="Unassembled WGS sequence"/>
</dbReference>
<evidence type="ECO:0000256" key="2">
    <source>
        <dbReference type="ARBA" id="ARBA00023315"/>
    </source>
</evidence>
<dbReference type="EMBL" id="NOVD01000001">
    <property type="protein sequence ID" value="PCK29235.1"/>
    <property type="molecule type" value="Genomic_DNA"/>
</dbReference>
<dbReference type="InterPro" id="IPR000182">
    <property type="entry name" value="GNAT_dom"/>
</dbReference>
<evidence type="ECO:0000313" key="5">
    <source>
        <dbReference type="Proteomes" id="UP000230886"/>
    </source>
</evidence>
<evidence type="ECO:0000256" key="1">
    <source>
        <dbReference type="ARBA" id="ARBA00022679"/>
    </source>
</evidence>
<comment type="caution">
    <text evidence="4">The sequence shown here is derived from an EMBL/GenBank/DDBJ whole genome shotgun (WGS) entry which is preliminary data.</text>
</comment>
<dbReference type="PROSITE" id="PS51186">
    <property type="entry name" value="GNAT"/>
    <property type="match status" value="1"/>
</dbReference>
<dbReference type="Gene3D" id="3.40.630.30">
    <property type="match status" value="1"/>
</dbReference>
<accession>A0A2A5JI59</accession>
<gene>
    <name evidence="4" type="ORF">CHR55_02305</name>
</gene>
<dbReference type="PANTHER" id="PTHR43800:SF1">
    <property type="entry name" value="PEPTIDYL-LYSINE N-ACETYLTRANSFERASE YJAB"/>
    <property type="match status" value="1"/>
</dbReference>
<evidence type="ECO:0000313" key="4">
    <source>
        <dbReference type="EMBL" id="PCK29235.1"/>
    </source>
</evidence>